<accession>A0A8J7NHC1</accession>
<dbReference type="Gene3D" id="1.25.40.30">
    <property type="match status" value="1"/>
</dbReference>
<evidence type="ECO:0000313" key="5">
    <source>
        <dbReference type="Proteomes" id="UP000736164"/>
    </source>
</evidence>
<dbReference type="InterPro" id="IPR012331">
    <property type="entry name" value="Clathrin_H-chain_linker"/>
</dbReference>
<dbReference type="SUPFAM" id="SSF48371">
    <property type="entry name" value="ARM repeat"/>
    <property type="match status" value="1"/>
</dbReference>
<dbReference type="PIRSF" id="PIRSF037469">
    <property type="entry name" value="Clathrin_H-chain-rel"/>
    <property type="match status" value="1"/>
</dbReference>
<evidence type="ECO:0000313" key="4">
    <source>
        <dbReference type="EMBL" id="MBN3312855.1"/>
    </source>
</evidence>
<dbReference type="PANTHER" id="PTHR10292:SF11">
    <property type="entry name" value="CLATHRIN HEAVY CHAIN LINKER DOMAIN-CONTAINING PROTEIN 1"/>
    <property type="match status" value="1"/>
</dbReference>
<keyword evidence="5" id="KW-1185">Reference proteome</keyword>
<dbReference type="AlphaFoldDB" id="A0A8J7NHC1"/>
<dbReference type="InterPro" id="IPR017212">
    <property type="entry name" value="CLHC1"/>
</dbReference>
<feature type="coiled-coil region" evidence="2">
    <location>
        <begin position="225"/>
        <end position="252"/>
    </location>
</feature>
<name>A0A8J7NHC1_ATRSP</name>
<dbReference type="InterPro" id="IPR032755">
    <property type="entry name" value="TSNAXIP1_N"/>
</dbReference>
<feature type="non-terminal residue" evidence="4">
    <location>
        <position position="1"/>
    </location>
</feature>
<dbReference type="InterPro" id="IPR016024">
    <property type="entry name" value="ARM-type_fold"/>
</dbReference>
<feature type="coiled-coil region" evidence="2">
    <location>
        <begin position="125"/>
        <end position="152"/>
    </location>
</feature>
<proteinExistence type="predicted"/>
<feature type="non-terminal residue" evidence="4">
    <location>
        <position position="603"/>
    </location>
</feature>
<evidence type="ECO:0000256" key="1">
    <source>
        <dbReference type="ARBA" id="ARBA00023054"/>
    </source>
</evidence>
<sequence>MSATSSPGAAPSTAVRKSRVLPPIISSSDRDFLDAVYAYIESEKEKLGCPKEGPDEQRYIIYSSAFDKVIEHATSYRAILSTIKKEYDGCISAIKRSHRDARLLHRKLKVTAAEPTTLMYCQRRAVQLRERIEIIQRDTAELQAQLEKLRQAGGETSPSLKEEASVSAEVKPVGRIPGLSLEESMRPEALTKHLEYLQRKRTDLQQKKRTQCVPAQVKADLDLKMMSTLKQRDELAAENDRLKLRYKQMKLLAEAVSCWEKSDGRTPLLDFMSPVLQQASELHACDSDYQNIGTAGFEEDDPSKVKTSELLVDYIERFIELFEAGKYEAAAFHAAKSPYGVLRNMETMEKFKAVSVYEGELPPLLLFFQALTISAGAARKPPEAAMSLEAVKVALQHGRVELVTHWITQRRLTYCEEVGDVIREYGERKPQISDKCLALAQVVYHACGISRKAALCLCQRGMISGAMEFICHCKTFTLDDCLYLLKKCPSADLLRSLTQEYRGRPAALSLGFAALSLLSTDNKAFAFQLLERIHSCGRDVFEQMILEDVFCTPEEWSEIADRCRETSHTQLAQDITEILSAQAGAALLSPDSEDAKLMEHVFL</sequence>
<dbReference type="Proteomes" id="UP000736164">
    <property type="component" value="Unassembled WGS sequence"/>
</dbReference>
<dbReference type="EMBL" id="JAAWVO010008515">
    <property type="protein sequence ID" value="MBN3312855.1"/>
    <property type="molecule type" value="Genomic_DNA"/>
</dbReference>
<feature type="domain" description="Translin-associated factor X-interacting protein 1 N-terminal" evidence="3">
    <location>
        <begin position="38"/>
        <end position="150"/>
    </location>
</feature>
<organism evidence="4 5">
    <name type="scientific">Atractosteus spatula</name>
    <name type="common">Alligator gar</name>
    <name type="synonym">Lepisosteus spatula</name>
    <dbReference type="NCBI Taxonomy" id="7917"/>
    <lineage>
        <taxon>Eukaryota</taxon>
        <taxon>Metazoa</taxon>
        <taxon>Chordata</taxon>
        <taxon>Craniata</taxon>
        <taxon>Vertebrata</taxon>
        <taxon>Euteleostomi</taxon>
        <taxon>Actinopterygii</taxon>
        <taxon>Neopterygii</taxon>
        <taxon>Holostei</taxon>
        <taxon>Semionotiformes</taxon>
        <taxon>Lepisosteidae</taxon>
        <taxon>Atractosteus</taxon>
    </lineage>
</organism>
<dbReference type="PANTHER" id="PTHR10292">
    <property type="entry name" value="CLATHRIN HEAVY CHAIN RELATED"/>
    <property type="match status" value="1"/>
</dbReference>
<comment type="caution">
    <text evidence="4">The sequence shown here is derived from an EMBL/GenBank/DDBJ whole genome shotgun (WGS) entry which is preliminary data.</text>
</comment>
<dbReference type="Pfam" id="PF13838">
    <property type="entry name" value="Clathrin_H_link"/>
    <property type="match status" value="1"/>
</dbReference>
<reference evidence="4" key="1">
    <citation type="journal article" date="2021" name="Cell">
        <title>Tracing the genetic footprints of vertebrate landing in non-teleost ray-finned fishes.</title>
        <authorList>
            <person name="Bi X."/>
            <person name="Wang K."/>
            <person name="Yang L."/>
            <person name="Pan H."/>
            <person name="Jiang H."/>
            <person name="Wei Q."/>
            <person name="Fang M."/>
            <person name="Yu H."/>
            <person name="Zhu C."/>
            <person name="Cai Y."/>
            <person name="He Y."/>
            <person name="Gan X."/>
            <person name="Zeng H."/>
            <person name="Yu D."/>
            <person name="Zhu Y."/>
            <person name="Jiang H."/>
            <person name="Qiu Q."/>
            <person name="Yang H."/>
            <person name="Zhang Y.E."/>
            <person name="Wang W."/>
            <person name="Zhu M."/>
            <person name="He S."/>
            <person name="Zhang G."/>
        </authorList>
    </citation>
    <scope>NUCLEOTIDE SEQUENCE</scope>
    <source>
        <strain evidence="4">Allg_001</strain>
    </source>
</reference>
<gene>
    <name evidence="4" type="primary">Clhc1</name>
    <name evidence="4" type="ORF">GTO95_0015749</name>
</gene>
<evidence type="ECO:0000256" key="2">
    <source>
        <dbReference type="SAM" id="Coils"/>
    </source>
</evidence>
<keyword evidence="1 2" id="KW-0175">Coiled coil</keyword>
<evidence type="ECO:0000259" key="3">
    <source>
        <dbReference type="Pfam" id="PF15739"/>
    </source>
</evidence>
<dbReference type="Pfam" id="PF15739">
    <property type="entry name" value="TSNAXIP1_N"/>
    <property type="match status" value="1"/>
</dbReference>
<protein>
    <submittedName>
        <fullName evidence="4">CLHC1 protein</fullName>
    </submittedName>
</protein>